<evidence type="ECO:0000313" key="1">
    <source>
        <dbReference type="EMBL" id="CAM9137655.1"/>
    </source>
</evidence>
<comment type="caution">
    <text evidence="1">The sequence shown here is derived from an EMBL/GenBank/DDBJ whole genome shotgun (WGS) entry which is preliminary data.</text>
</comment>
<protein>
    <submittedName>
        <fullName evidence="1">Uncharacterized protein</fullName>
    </submittedName>
</protein>
<dbReference type="Proteomes" id="UP001162501">
    <property type="component" value="Unassembled WGS sequence"/>
</dbReference>
<feature type="non-terminal residue" evidence="1">
    <location>
        <position position="1"/>
    </location>
</feature>
<reference evidence="1" key="1">
    <citation type="submission" date="2025-03" db="EMBL/GenBank/DDBJ databases">
        <authorList>
            <consortium name="ELIXIR-Norway"/>
            <consortium name="Elixir Norway"/>
        </authorList>
    </citation>
    <scope>NUCLEOTIDE SEQUENCE</scope>
</reference>
<dbReference type="EMBL" id="CATOBB020000332">
    <property type="protein sequence ID" value="CAM9137655.1"/>
    <property type="molecule type" value="Genomic_DNA"/>
</dbReference>
<sequence length="115" mass="11949">TPSLTRLMEPYRSQALLSALGALWAGRPRAALPDIPVGKTAYLSLSHSPSTKPFLPNPASWERLHRELAPQGSEQEGPGGEPVDIRSPSDSPAERCCCGASLLGSQGTCSGPAAG</sequence>
<feature type="non-terminal residue" evidence="1">
    <location>
        <position position="115"/>
    </location>
</feature>
<gene>
    <name evidence="1" type="ORF">MRATA1EN22A_LOCUS28925</name>
</gene>
<accession>A0ACB1KEX4</accession>
<name>A0ACB1KEX4_RANTA</name>
<organism evidence="1 2">
    <name type="scientific">Rangifer tarandus platyrhynchus</name>
    <name type="common">Svalbard reindeer</name>
    <dbReference type="NCBI Taxonomy" id="3082113"/>
    <lineage>
        <taxon>Eukaryota</taxon>
        <taxon>Metazoa</taxon>
        <taxon>Chordata</taxon>
        <taxon>Craniata</taxon>
        <taxon>Vertebrata</taxon>
        <taxon>Euteleostomi</taxon>
        <taxon>Mammalia</taxon>
        <taxon>Eutheria</taxon>
        <taxon>Laurasiatheria</taxon>
        <taxon>Artiodactyla</taxon>
        <taxon>Ruminantia</taxon>
        <taxon>Pecora</taxon>
        <taxon>Cervidae</taxon>
        <taxon>Odocoileinae</taxon>
        <taxon>Rangifer</taxon>
    </lineage>
</organism>
<evidence type="ECO:0000313" key="2">
    <source>
        <dbReference type="Proteomes" id="UP001162501"/>
    </source>
</evidence>
<proteinExistence type="predicted"/>